<accession>A0A7J7JEY4</accession>
<organism evidence="10 11">
    <name type="scientific">Bugula neritina</name>
    <name type="common">Brown bryozoan</name>
    <name type="synonym">Sertularia neritina</name>
    <dbReference type="NCBI Taxonomy" id="10212"/>
    <lineage>
        <taxon>Eukaryota</taxon>
        <taxon>Metazoa</taxon>
        <taxon>Spiralia</taxon>
        <taxon>Lophotrochozoa</taxon>
        <taxon>Bryozoa</taxon>
        <taxon>Gymnolaemata</taxon>
        <taxon>Cheilostomatida</taxon>
        <taxon>Flustrina</taxon>
        <taxon>Buguloidea</taxon>
        <taxon>Bugulidae</taxon>
        <taxon>Bugula</taxon>
    </lineage>
</organism>
<feature type="transmembrane region" description="Helical" evidence="8">
    <location>
        <begin position="347"/>
        <end position="367"/>
    </location>
</feature>
<dbReference type="Proteomes" id="UP000593567">
    <property type="component" value="Unassembled WGS sequence"/>
</dbReference>
<dbReference type="AlphaFoldDB" id="A0A7J7JEY4"/>
<feature type="transmembrane region" description="Helical" evidence="8">
    <location>
        <begin position="153"/>
        <end position="175"/>
    </location>
</feature>
<evidence type="ECO:0000256" key="7">
    <source>
        <dbReference type="RuleBase" id="RU003346"/>
    </source>
</evidence>
<evidence type="ECO:0000313" key="11">
    <source>
        <dbReference type="Proteomes" id="UP000593567"/>
    </source>
</evidence>
<feature type="transmembrane region" description="Helical" evidence="8">
    <location>
        <begin position="95"/>
        <end position="113"/>
    </location>
</feature>
<dbReference type="SUPFAM" id="SSF103473">
    <property type="entry name" value="MFS general substrate transporter"/>
    <property type="match status" value="1"/>
</dbReference>
<evidence type="ECO:0000313" key="10">
    <source>
        <dbReference type="EMBL" id="KAF6024403.1"/>
    </source>
</evidence>
<dbReference type="PANTHER" id="PTHR48020">
    <property type="entry name" value="PROTON MYO-INOSITOL COTRANSPORTER"/>
    <property type="match status" value="1"/>
</dbReference>
<evidence type="ECO:0000256" key="2">
    <source>
        <dbReference type="ARBA" id="ARBA00010992"/>
    </source>
</evidence>
<comment type="caution">
    <text evidence="10">The sequence shown here is derived from an EMBL/GenBank/DDBJ whole genome shotgun (WGS) entry which is preliminary data.</text>
</comment>
<dbReference type="PRINTS" id="PR00171">
    <property type="entry name" value="SUGRTRNSPORT"/>
</dbReference>
<dbReference type="PROSITE" id="PS50850">
    <property type="entry name" value="MFS"/>
    <property type="match status" value="1"/>
</dbReference>
<comment type="similarity">
    <text evidence="2 7">Belongs to the major facilitator superfamily. Sugar transporter (TC 2.A.1.1) family.</text>
</comment>
<keyword evidence="6 8" id="KW-0472">Membrane</keyword>
<dbReference type="PANTHER" id="PTHR48020:SF12">
    <property type="entry name" value="PROTON MYO-INOSITOL COTRANSPORTER"/>
    <property type="match status" value="1"/>
</dbReference>
<reference evidence="10" key="1">
    <citation type="submission" date="2020-06" db="EMBL/GenBank/DDBJ databases">
        <title>Draft genome of Bugula neritina, a colonial animal packing powerful symbionts and potential medicines.</title>
        <authorList>
            <person name="Rayko M."/>
        </authorList>
    </citation>
    <scope>NUCLEOTIDE SEQUENCE [LARGE SCALE GENOMIC DNA]</scope>
    <source>
        <strain evidence="10">Kwan_BN1</strain>
    </source>
</reference>
<feature type="transmembrane region" description="Helical" evidence="8">
    <location>
        <begin position="181"/>
        <end position="203"/>
    </location>
</feature>
<dbReference type="InterPro" id="IPR036259">
    <property type="entry name" value="MFS_trans_sf"/>
</dbReference>
<evidence type="ECO:0000256" key="6">
    <source>
        <dbReference type="ARBA" id="ARBA00023136"/>
    </source>
</evidence>
<dbReference type="GO" id="GO:0005366">
    <property type="term" value="F:myo-inositol:proton symporter activity"/>
    <property type="evidence" value="ECO:0007669"/>
    <property type="project" value="TreeGrafter"/>
</dbReference>
<dbReference type="InterPro" id="IPR003663">
    <property type="entry name" value="Sugar/inositol_transpt"/>
</dbReference>
<dbReference type="InterPro" id="IPR005828">
    <property type="entry name" value="MFS_sugar_transport-like"/>
</dbReference>
<dbReference type="InterPro" id="IPR050814">
    <property type="entry name" value="Myo-inositol_Transporter"/>
</dbReference>
<feature type="transmembrane region" description="Helical" evidence="8">
    <location>
        <begin position="119"/>
        <end position="141"/>
    </location>
</feature>
<protein>
    <submittedName>
        <fullName evidence="10">SLC2A13</fullName>
    </submittedName>
</protein>
<dbReference type="NCBIfam" id="TIGR00879">
    <property type="entry name" value="SP"/>
    <property type="match status" value="1"/>
</dbReference>
<sequence>MISQDWSSLQLNEGAQYGKEKTPYFLYAFTALAAIGGFLFGYDTGIISGAILLIREDFRLNTAWQEFIVASTIGSAAVFALVGGYLNDKVGRKPVILLASVFFTSGSLCMAFADDKYMLVIGRIIVGTGIGLSSTTTPMYIAESAPAPIRGRLVSVNIVMLAAGQFIANCVAGAFSFNSYGWRYMLGLGSIASVLQFAAFLFMPESPRWLIIRNRHEEAKAVLLKLRGSSVSIEDEYEIIRSSILSVAEDMKHRGESPCYKNRAAHCSCKCYKPLQFLEHWVVGCGLQIIQQLAGINTVMYYSASIITMAGIRSAKTAIWLSALTSSVNFLFTLAGLYLVEKMGRRPLTLISLVGAICSLAVLGIGFQMEVIHSPPVDYTEFPNSNCSAYRTCGECRMDIACGYCYEELSSSSVKDDVIVTAYKIILLTT</sequence>
<keyword evidence="3 7" id="KW-0813">Transport</keyword>
<comment type="subcellular location">
    <subcellularLocation>
        <location evidence="1">Membrane</location>
        <topology evidence="1">Multi-pass membrane protein</topology>
    </subcellularLocation>
</comment>
<dbReference type="PROSITE" id="PS00216">
    <property type="entry name" value="SUGAR_TRANSPORT_1"/>
    <property type="match status" value="1"/>
</dbReference>
<dbReference type="Gene3D" id="1.20.1250.20">
    <property type="entry name" value="MFS general substrate transporter like domains"/>
    <property type="match status" value="1"/>
</dbReference>
<keyword evidence="5 8" id="KW-1133">Transmembrane helix</keyword>
<keyword evidence="11" id="KW-1185">Reference proteome</keyword>
<keyword evidence="4 8" id="KW-0812">Transmembrane</keyword>
<evidence type="ECO:0000256" key="1">
    <source>
        <dbReference type="ARBA" id="ARBA00004141"/>
    </source>
</evidence>
<dbReference type="InterPro" id="IPR005829">
    <property type="entry name" value="Sugar_transporter_CS"/>
</dbReference>
<evidence type="ECO:0000259" key="9">
    <source>
        <dbReference type="PROSITE" id="PS50850"/>
    </source>
</evidence>
<feature type="transmembrane region" description="Helical" evidence="8">
    <location>
        <begin position="62"/>
        <end position="83"/>
    </location>
</feature>
<dbReference type="Pfam" id="PF00083">
    <property type="entry name" value="Sugar_tr"/>
    <property type="match status" value="1"/>
</dbReference>
<evidence type="ECO:0000256" key="5">
    <source>
        <dbReference type="ARBA" id="ARBA00022989"/>
    </source>
</evidence>
<dbReference type="GO" id="GO:0016324">
    <property type="term" value="C:apical plasma membrane"/>
    <property type="evidence" value="ECO:0007669"/>
    <property type="project" value="TreeGrafter"/>
</dbReference>
<feature type="transmembrane region" description="Helical" evidence="8">
    <location>
        <begin position="293"/>
        <end position="312"/>
    </location>
</feature>
<evidence type="ECO:0000256" key="3">
    <source>
        <dbReference type="ARBA" id="ARBA00022448"/>
    </source>
</evidence>
<name>A0A7J7JEY4_BUGNE</name>
<evidence type="ECO:0000256" key="4">
    <source>
        <dbReference type="ARBA" id="ARBA00022692"/>
    </source>
</evidence>
<dbReference type="OrthoDB" id="6339427at2759"/>
<dbReference type="InterPro" id="IPR020846">
    <property type="entry name" value="MFS_dom"/>
</dbReference>
<dbReference type="EMBL" id="VXIV02002585">
    <property type="protein sequence ID" value="KAF6024403.1"/>
    <property type="molecule type" value="Genomic_DNA"/>
</dbReference>
<proteinExistence type="inferred from homology"/>
<gene>
    <name evidence="10" type="ORF">EB796_017315</name>
</gene>
<feature type="transmembrane region" description="Helical" evidence="8">
    <location>
        <begin position="318"/>
        <end position="340"/>
    </location>
</feature>
<feature type="transmembrane region" description="Helical" evidence="8">
    <location>
        <begin position="24"/>
        <end position="42"/>
    </location>
</feature>
<evidence type="ECO:0000256" key="8">
    <source>
        <dbReference type="SAM" id="Phobius"/>
    </source>
</evidence>
<feature type="domain" description="Major facilitator superfamily (MFS) profile" evidence="9">
    <location>
        <begin position="29"/>
        <end position="430"/>
    </location>
</feature>